<dbReference type="EMBL" id="JADEXN010000397">
    <property type="protein sequence ID" value="MBE9042617.1"/>
    <property type="molecule type" value="Genomic_DNA"/>
</dbReference>
<dbReference type="RefSeq" id="WP_264322773.1">
    <property type="nucleotide sequence ID" value="NZ_JADEXN010000397.1"/>
</dbReference>
<organism evidence="2 3">
    <name type="scientific">Zarconia navalis LEGE 11467</name>
    <dbReference type="NCBI Taxonomy" id="1828826"/>
    <lineage>
        <taxon>Bacteria</taxon>
        <taxon>Bacillati</taxon>
        <taxon>Cyanobacteriota</taxon>
        <taxon>Cyanophyceae</taxon>
        <taxon>Oscillatoriophycideae</taxon>
        <taxon>Oscillatoriales</taxon>
        <taxon>Oscillatoriales incertae sedis</taxon>
        <taxon>Zarconia</taxon>
        <taxon>Zarconia navalis</taxon>
    </lineage>
</organism>
<reference evidence="2" key="1">
    <citation type="submission" date="2020-10" db="EMBL/GenBank/DDBJ databases">
        <authorList>
            <person name="Castelo-Branco R."/>
            <person name="Eusebio N."/>
            <person name="Adriana R."/>
            <person name="Vieira A."/>
            <person name="Brugerolle De Fraissinette N."/>
            <person name="Rezende De Castro R."/>
            <person name="Schneider M.P."/>
            <person name="Vasconcelos V."/>
            <person name="Leao P.N."/>
        </authorList>
    </citation>
    <scope>NUCLEOTIDE SEQUENCE</scope>
    <source>
        <strain evidence="2">LEGE 11467</strain>
    </source>
</reference>
<evidence type="ECO:0000313" key="2">
    <source>
        <dbReference type="EMBL" id="MBE9042617.1"/>
    </source>
</evidence>
<dbReference type="InterPro" id="IPR007403">
    <property type="entry name" value="DUF456"/>
</dbReference>
<keyword evidence="1" id="KW-0472">Membrane</keyword>
<proteinExistence type="predicted"/>
<gene>
    <name evidence="2" type="ORF">IQ235_17795</name>
</gene>
<keyword evidence="1" id="KW-0812">Transmembrane</keyword>
<feature type="transmembrane region" description="Helical" evidence="1">
    <location>
        <begin position="55"/>
        <end position="79"/>
    </location>
</feature>
<keyword evidence="1" id="KW-1133">Transmembrane helix</keyword>
<evidence type="ECO:0000256" key="1">
    <source>
        <dbReference type="SAM" id="Phobius"/>
    </source>
</evidence>
<feature type="transmembrane region" description="Helical" evidence="1">
    <location>
        <begin position="13"/>
        <end position="35"/>
    </location>
</feature>
<evidence type="ECO:0000313" key="3">
    <source>
        <dbReference type="Proteomes" id="UP000621799"/>
    </source>
</evidence>
<name>A0A928W158_9CYAN</name>
<sequence length="88" mass="9181">VLGTLGLLPALPFGGPLLGLLLGPVIGAFVGEWLYRKDLNGSQRMNQAFKGCMGIVVGSIIGNVIEALLAIVAIAIFIFSTWPSWGLG</sequence>
<dbReference type="Proteomes" id="UP000621799">
    <property type="component" value="Unassembled WGS sequence"/>
</dbReference>
<dbReference type="Pfam" id="PF04306">
    <property type="entry name" value="DUF456"/>
    <property type="match status" value="1"/>
</dbReference>
<protein>
    <submittedName>
        <fullName evidence="2">DUF456 family protein</fullName>
    </submittedName>
</protein>
<keyword evidence="3" id="KW-1185">Reference proteome</keyword>
<dbReference type="AlphaFoldDB" id="A0A928W158"/>
<feature type="non-terminal residue" evidence="2">
    <location>
        <position position="1"/>
    </location>
</feature>
<accession>A0A928W158</accession>
<comment type="caution">
    <text evidence="2">The sequence shown here is derived from an EMBL/GenBank/DDBJ whole genome shotgun (WGS) entry which is preliminary data.</text>
</comment>